<gene>
    <name evidence="1" type="ORF">Sjap_004754</name>
</gene>
<dbReference type="Proteomes" id="UP001417504">
    <property type="component" value="Unassembled WGS sequence"/>
</dbReference>
<reference evidence="1 2" key="1">
    <citation type="submission" date="2024-01" db="EMBL/GenBank/DDBJ databases">
        <title>Genome assemblies of Stephania.</title>
        <authorList>
            <person name="Yang L."/>
        </authorList>
    </citation>
    <scope>NUCLEOTIDE SEQUENCE [LARGE SCALE GENOMIC DNA]</scope>
    <source>
        <strain evidence="1">QJT</strain>
        <tissue evidence="1">Leaf</tissue>
    </source>
</reference>
<proteinExistence type="predicted"/>
<dbReference type="AlphaFoldDB" id="A0AAP0PL69"/>
<organism evidence="1 2">
    <name type="scientific">Stephania japonica</name>
    <dbReference type="NCBI Taxonomy" id="461633"/>
    <lineage>
        <taxon>Eukaryota</taxon>
        <taxon>Viridiplantae</taxon>
        <taxon>Streptophyta</taxon>
        <taxon>Embryophyta</taxon>
        <taxon>Tracheophyta</taxon>
        <taxon>Spermatophyta</taxon>
        <taxon>Magnoliopsida</taxon>
        <taxon>Ranunculales</taxon>
        <taxon>Menispermaceae</taxon>
        <taxon>Menispermoideae</taxon>
        <taxon>Cissampelideae</taxon>
        <taxon>Stephania</taxon>
    </lineage>
</organism>
<evidence type="ECO:0000313" key="2">
    <source>
        <dbReference type="Proteomes" id="UP001417504"/>
    </source>
</evidence>
<keyword evidence="2" id="KW-1185">Reference proteome</keyword>
<name>A0AAP0PL69_9MAGN</name>
<sequence length="72" mass="8277">MLKTWCPPQRQIDLDASLQEMSEHKKSSSANPCTIPTYSFGNALYFHNDVNMASYYNKTFRVKNAMHLKGGY</sequence>
<protein>
    <submittedName>
        <fullName evidence="1">Uncharacterized protein</fullName>
    </submittedName>
</protein>
<evidence type="ECO:0000313" key="1">
    <source>
        <dbReference type="EMBL" id="KAK9144851.1"/>
    </source>
</evidence>
<dbReference type="EMBL" id="JBBNAE010000002">
    <property type="protein sequence ID" value="KAK9144851.1"/>
    <property type="molecule type" value="Genomic_DNA"/>
</dbReference>
<comment type="caution">
    <text evidence="1">The sequence shown here is derived from an EMBL/GenBank/DDBJ whole genome shotgun (WGS) entry which is preliminary data.</text>
</comment>
<accession>A0AAP0PL69</accession>